<dbReference type="EMBL" id="ML986601">
    <property type="protein sequence ID" value="KAF2266046.1"/>
    <property type="molecule type" value="Genomic_DNA"/>
</dbReference>
<dbReference type="OrthoDB" id="3766406at2759"/>
<dbReference type="AlphaFoldDB" id="A0A9P4KD84"/>
<feature type="domain" description="F-box" evidence="1">
    <location>
        <begin position="57"/>
        <end position="105"/>
    </location>
</feature>
<evidence type="ECO:0000313" key="3">
    <source>
        <dbReference type="Proteomes" id="UP000800093"/>
    </source>
</evidence>
<organism evidence="2 3">
    <name type="scientific">Lojkania enalia</name>
    <dbReference type="NCBI Taxonomy" id="147567"/>
    <lineage>
        <taxon>Eukaryota</taxon>
        <taxon>Fungi</taxon>
        <taxon>Dikarya</taxon>
        <taxon>Ascomycota</taxon>
        <taxon>Pezizomycotina</taxon>
        <taxon>Dothideomycetes</taxon>
        <taxon>Pleosporomycetidae</taxon>
        <taxon>Pleosporales</taxon>
        <taxon>Pleosporales incertae sedis</taxon>
        <taxon>Lojkania</taxon>
    </lineage>
</organism>
<sequence length="370" mass="42147">MAGSSRVLTIVPCGEAPGVCVEHVAGRNKNRRTGSTSLLTKLGDSLLRQFSKARTSECYLLSLPVELVQEIASYLAPHERIAFTLACKALQSTLGTSAFSEFRALGKDEHINLLTVLHRDIPEYRVCGPCQKLHGPTNSLITMPMNKLRRGYIDPRLQVYLRAPQKGKKQQNIYLLTPEHIHKAINNQICLSTIRCSGTIYLRKVLPSLPEFYCSVFNFRIAPVVTRKNLIFHAVYEVNFAVVPCLHWSRDHVQHLLSYFDIRCCVHCSTSQMLDELICFLYHPPCIGPYSESQDNCTRKGDRYQDEGCSHHTHICDCATEYKMEAGGSQIKVYIWQWIGDRRDDYILKQKGVLRNLYEDSLMDGQYELA</sequence>
<gene>
    <name evidence="2" type="ORF">CC78DRAFT_163994</name>
</gene>
<evidence type="ECO:0000313" key="2">
    <source>
        <dbReference type="EMBL" id="KAF2266046.1"/>
    </source>
</evidence>
<name>A0A9P4KD84_9PLEO</name>
<dbReference type="InterPro" id="IPR036047">
    <property type="entry name" value="F-box-like_dom_sf"/>
</dbReference>
<comment type="caution">
    <text evidence="2">The sequence shown here is derived from an EMBL/GenBank/DDBJ whole genome shotgun (WGS) entry which is preliminary data.</text>
</comment>
<dbReference type="PROSITE" id="PS50181">
    <property type="entry name" value="FBOX"/>
    <property type="match status" value="1"/>
</dbReference>
<evidence type="ECO:0000259" key="1">
    <source>
        <dbReference type="PROSITE" id="PS50181"/>
    </source>
</evidence>
<keyword evidence="3" id="KW-1185">Reference proteome</keyword>
<dbReference type="SUPFAM" id="SSF81383">
    <property type="entry name" value="F-box domain"/>
    <property type="match status" value="1"/>
</dbReference>
<dbReference type="Proteomes" id="UP000800093">
    <property type="component" value="Unassembled WGS sequence"/>
</dbReference>
<dbReference type="CDD" id="cd09917">
    <property type="entry name" value="F-box_SF"/>
    <property type="match status" value="1"/>
</dbReference>
<proteinExistence type="predicted"/>
<dbReference type="InterPro" id="IPR001810">
    <property type="entry name" value="F-box_dom"/>
</dbReference>
<reference evidence="3" key="1">
    <citation type="journal article" date="2020" name="Stud. Mycol.">
        <title>101 Dothideomycetes genomes: A test case for predicting lifestyles and emergence of pathogens.</title>
        <authorList>
            <person name="Haridas S."/>
            <person name="Albert R."/>
            <person name="Binder M."/>
            <person name="Bloem J."/>
            <person name="LaButti K."/>
            <person name="Salamov A."/>
            <person name="Andreopoulos B."/>
            <person name="Baker S."/>
            <person name="Barry K."/>
            <person name="Bills G."/>
            <person name="Bluhm B."/>
            <person name="Cannon C."/>
            <person name="Castanera R."/>
            <person name="Culley D."/>
            <person name="Daum C."/>
            <person name="Ezra D."/>
            <person name="Gonzalez J."/>
            <person name="Henrissat B."/>
            <person name="Kuo A."/>
            <person name="Liang C."/>
            <person name="Lipzen A."/>
            <person name="Lutzoni F."/>
            <person name="Magnuson J."/>
            <person name="Mondo S."/>
            <person name="Nolan M."/>
            <person name="Ohm R."/>
            <person name="Pangilinan J."/>
            <person name="Park H.-J."/>
            <person name="Ramirez L."/>
            <person name="Alfaro M."/>
            <person name="Sun H."/>
            <person name="Tritt A."/>
            <person name="Yoshinaga Y."/>
            <person name="Zwiers L.-H."/>
            <person name="Turgeon B."/>
            <person name="Goodwin S."/>
            <person name="Spatafora J."/>
            <person name="Crous P."/>
            <person name="Grigoriev I."/>
        </authorList>
    </citation>
    <scope>NUCLEOTIDE SEQUENCE [LARGE SCALE GENOMIC DNA]</scope>
    <source>
        <strain evidence="3">CBS 304.66</strain>
    </source>
</reference>
<protein>
    <recommendedName>
        <fullName evidence="1">F-box domain-containing protein</fullName>
    </recommendedName>
</protein>
<accession>A0A9P4KD84</accession>